<comment type="caution">
    <text evidence="4">The sequence shown here is derived from an EMBL/GenBank/DDBJ whole genome shotgun (WGS) entry which is preliminary data.</text>
</comment>
<evidence type="ECO:0000313" key="5">
    <source>
        <dbReference type="Proteomes" id="UP000629365"/>
    </source>
</evidence>
<dbReference type="EMBL" id="BMCM01000003">
    <property type="protein sequence ID" value="GGD76721.1"/>
    <property type="molecule type" value="Genomic_DNA"/>
</dbReference>
<keyword evidence="5" id="KW-1185">Reference proteome</keyword>
<evidence type="ECO:0000256" key="2">
    <source>
        <dbReference type="SAM" id="SignalP"/>
    </source>
</evidence>
<evidence type="ECO:0000313" key="4">
    <source>
        <dbReference type="EMBL" id="GGD76721.1"/>
    </source>
</evidence>
<feature type="region of interest" description="Disordered" evidence="1">
    <location>
        <begin position="24"/>
        <end position="56"/>
    </location>
</feature>
<organism evidence="4 5">
    <name type="scientific">Microbacterium murale</name>
    <dbReference type="NCBI Taxonomy" id="1081040"/>
    <lineage>
        <taxon>Bacteria</taxon>
        <taxon>Bacillati</taxon>
        <taxon>Actinomycetota</taxon>
        <taxon>Actinomycetes</taxon>
        <taxon>Micrococcales</taxon>
        <taxon>Microbacteriaceae</taxon>
        <taxon>Microbacterium</taxon>
    </lineage>
</organism>
<dbReference type="InterPro" id="IPR005543">
    <property type="entry name" value="PASTA_dom"/>
</dbReference>
<reference evidence="5" key="1">
    <citation type="journal article" date="2019" name="Int. J. Syst. Evol. Microbiol.">
        <title>The Global Catalogue of Microorganisms (GCM) 10K type strain sequencing project: providing services to taxonomists for standard genome sequencing and annotation.</title>
        <authorList>
            <consortium name="The Broad Institute Genomics Platform"/>
            <consortium name="The Broad Institute Genome Sequencing Center for Infectious Disease"/>
            <person name="Wu L."/>
            <person name="Ma J."/>
        </authorList>
    </citation>
    <scope>NUCLEOTIDE SEQUENCE [LARGE SCALE GENOMIC DNA]</scope>
    <source>
        <strain evidence="5">CCM 7640</strain>
    </source>
</reference>
<dbReference type="CDD" id="cd06577">
    <property type="entry name" value="PASTA_pknB"/>
    <property type="match status" value="1"/>
</dbReference>
<keyword evidence="2" id="KW-0732">Signal</keyword>
<evidence type="ECO:0000256" key="1">
    <source>
        <dbReference type="SAM" id="MobiDB-lite"/>
    </source>
</evidence>
<gene>
    <name evidence="4" type="ORF">GCM10007269_19600</name>
</gene>
<dbReference type="Gene3D" id="3.30.10.20">
    <property type="match status" value="1"/>
</dbReference>
<name>A0ABQ1RR72_9MICO</name>
<protein>
    <recommendedName>
        <fullName evidence="3">PASTA domain-containing protein</fullName>
    </recommendedName>
</protein>
<dbReference type="SMART" id="SM00740">
    <property type="entry name" value="PASTA"/>
    <property type="match status" value="1"/>
</dbReference>
<proteinExistence type="predicted"/>
<sequence>MRVTRPLAVALLTVALSVGAGSCSTQSLLPSETPSTPATAQPEPSSTPTPSESAQQSIVPDVIGMNAAQAIDAVELMGLEVDLDGGRRPVIIKKNWTVTASDPAPESLVEFGSTVVLTVEKIDEDADKEQTLRETDEGLTKAMAVVICTRAGEQQFPYGFDMKSFGAHLEVRHDEIYIDSEVEVTNEANAARATNMECTVSGTDDKPTLEDFLVY</sequence>
<dbReference type="PROSITE" id="PS51178">
    <property type="entry name" value="PASTA"/>
    <property type="match status" value="1"/>
</dbReference>
<dbReference type="Proteomes" id="UP000629365">
    <property type="component" value="Unassembled WGS sequence"/>
</dbReference>
<feature type="chain" id="PRO_5046650550" description="PASTA domain-containing protein" evidence="2">
    <location>
        <begin position="21"/>
        <end position="215"/>
    </location>
</feature>
<feature type="domain" description="PASTA" evidence="3">
    <location>
        <begin position="53"/>
        <end position="121"/>
    </location>
</feature>
<dbReference type="PROSITE" id="PS51257">
    <property type="entry name" value="PROKAR_LIPOPROTEIN"/>
    <property type="match status" value="1"/>
</dbReference>
<dbReference type="Pfam" id="PF03793">
    <property type="entry name" value="PASTA"/>
    <property type="match status" value="1"/>
</dbReference>
<evidence type="ECO:0000259" key="3">
    <source>
        <dbReference type="PROSITE" id="PS51178"/>
    </source>
</evidence>
<feature type="signal peptide" evidence="2">
    <location>
        <begin position="1"/>
        <end position="20"/>
    </location>
</feature>
<accession>A0ABQ1RR72</accession>